<sequence length="223" mass="25891">MKDFENHIKDAYGNIIVRTEADFPDAFHKIDSILDKIRASIRDIDSRVFSKRNELLFAIRLVECFRIYNWIKICLSCGSYQSIFRELRFILDGLAQACYIDLNHIDASLTCKLEVYKALGEIGGFIGSSLFDRIKDFEDKQKLKVLYKELSRFVHPSVEESRVWIESSPPDGTVDSLKFNRYDPLLFTQSIEKCRSVGELLISLNTHFVRAFLEISCDEDIIR</sequence>
<evidence type="ECO:0000313" key="2">
    <source>
        <dbReference type="Proteomes" id="UP000650524"/>
    </source>
</evidence>
<protein>
    <submittedName>
        <fullName evidence="1">Uncharacterized protein</fullName>
    </submittedName>
</protein>
<reference evidence="1 2" key="1">
    <citation type="submission" date="2020-08" db="EMBL/GenBank/DDBJ databases">
        <title>Bridging the membrane lipid divide: bacteria of the FCB group superphylum have the potential to synthesize archaeal ether lipids.</title>
        <authorList>
            <person name="Villanueva L."/>
            <person name="Von Meijenfeldt F.A.B."/>
            <person name="Westbye A.B."/>
            <person name="Yadav S."/>
            <person name="Hopmans E.C."/>
            <person name="Dutilh B.E."/>
            <person name="Sinninghe Damste J.S."/>
        </authorList>
    </citation>
    <scope>NUCLEOTIDE SEQUENCE [LARGE SCALE GENOMIC DNA]</scope>
    <source>
        <strain evidence="1">NIOZ-UU27</strain>
    </source>
</reference>
<gene>
    <name evidence="1" type="ORF">H8E19_09375</name>
</gene>
<name>A0A8J6N0N9_9DELT</name>
<organism evidence="1 2">
    <name type="scientific">Candidatus Desulfacyla euxinica</name>
    <dbReference type="NCBI Taxonomy" id="2841693"/>
    <lineage>
        <taxon>Bacteria</taxon>
        <taxon>Deltaproteobacteria</taxon>
        <taxon>Candidatus Desulfacyla</taxon>
    </lineage>
</organism>
<dbReference type="EMBL" id="JACNJD010000219">
    <property type="protein sequence ID" value="MBC8177603.1"/>
    <property type="molecule type" value="Genomic_DNA"/>
</dbReference>
<accession>A0A8J6N0N9</accession>
<comment type="caution">
    <text evidence="1">The sequence shown here is derived from an EMBL/GenBank/DDBJ whole genome shotgun (WGS) entry which is preliminary data.</text>
</comment>
<proteinExistence type="predicted"/>
<evidence type="ECO:0000313" key="1">
    <source>
        <dbReference type="EMBL" id="MBC8177603.1"/>
    </source>
</evidence>
<dbReference type="AlphaFoldDB" id="A0A8J6N0N9"/>
<dbReference type="Proteomes" id="UP000650524">
    <property type="component" value="Unassembled WGS sequence"/>
</dbReference>